<reference evidence="3 4" key="1">
    <citation type="submission" date="2016-10" db="EMBL/GenBank/DDBJ databases">
        <authorList>
            <person name="Varghese N."/>
            <person name="Submissions S."/>
        </authorList>
    </citation>
    <scope>NUCLEOTIDE SEQUENCE [LARGE SCALE GENOMIC DNA]</scope>
    <source>
        <strain evidence="3 4">DSM 5563</strain>
    </source>
</reference>
<dbReference type="RefSeq" id="WP_047782115.1">
    <property type="nucleotide sequence ID" value="NZ_FOLW01000019.1"/>
</dbReference>
<dbReference type="EMBL" id="FOLW01000019">
    <property type="protein sequence ID" value="SFD45414.1"/>
    <property type="molecule type" value="Genomic_DNA"/>
</dbReference>
<organism evidence="3 4">
    <name type="scientific">Pragia fontium DSM 5563 = ATCC 49100</name>
    <dbReference type="NCBI Taxonomy" id="1122977"/>
    <lineage>
        <taxon>Bacteria</taxon>
        <taxon>Pseudomonadati</taxon>
        <taxon>Pseudomonadota</taxon>
        <taxon>Gammaproteobacteria</taxon>
        <taxon>Enterobacterales</taxon>
        <taxon>Budviciaceae</taxon>
        <taxon>Pragia</taxon>
    </lineage>
</organism>
<dbReference type="Proteomes" id="UP000226420">
    <property type="component" value="Unassembled WGS sequence"/>
</dbReference>
<feature type="domain" description="FAD/NAD(P)-binding" evidence="2">
    <location>
        <begin position="15"/>
        <end position="302"/>
    </location>
</feature>
<dbReference type="SUPFAM" id="SSF51905">
    <property type="entry name" value="FAD/NAD(P)-binding domain"/>
    <property type="match status" value="1"/>
</dbReference>
<dbReference type="PANTHER" id="PTHR42949:SF3">
    <property type="entry name" value="ANAEROBIC GLYCEROL-3-PHOSPHATE DEHYDROGENASE SUBUNIT B"/>
    <property type="match status" value="1"/>
</dbReference>
<keyword evidence="1" id="KW-0560">Oxidoreductase</keyword>
<evidence type="ECO:0000313" key="4">
    <source>
        <dbReference type="Proteomes" id="UP000226420"/>
    </source>
</evidence>
<evidence type="ECO:0000256" key="1">
    <source>
        <dbReference type="ARBA" id="ARBA00023002"/>
    </source>
</evidence>
<protein>
    <submittedName>
        <fullName evidence="3">NADPH-dependent 2,4-dienoyl-CoA reductase, sulfur reductase</fullName>
    </submittedName>
</protein>
<dbReference type="PIRSF" id="PIRSF037495">
    <property type="entry name" value="Opine_OX_OoxA/HcnB"/>
    <property type="match status" value="1"/>
</dbReference>
<dbReference type="PRINTS" id="PR00368">
    <property type="entry name" value="FADPNR"/>
</dbReference>
<dbReference type="InterPro" id="IPR051691">
    <property type="entry name" value="Metab_Enz_Cyan_OpOx_G3PDH"/>
</dbReference>
<dbReference type="InterPro" id="IPR017224">
    <property type="entry name" value="Opine_Oxase_asu/HCN_bsu"/>
</dbReference>
<dbReference type="Gene3D" id="1.10.10.1100">
    <property type="entry name" value="BFD-like [2Fe-2S]-binding domain"/>
    <property type="match status" value="1"/>
</dbReference>
<dbReference type="PRINTS" id="PR00469">
    <property type="entry name" value="PNDRDTASEII"/>
</dbReference>
<dbReference type="GO" id="GO:0016491">
    <property type="term" value="F:oxidoreductase activity"/>
    <property type="evidence" value="ECO:0007669"/>
    <property type="project" value="UniProtKB-KW"/>
</dbReference>
<dbReference type="InterPro" id="IPR036188">
    <property type="entry name" value="FAD/NAD-bd_sf"/>
</dbReference>
<dbReference type="Pfam" id="PF07992">
    <property type="entry name" value="Pyr_redox_2"/>
    <property type="match status" value="1"/>
</dbReference>
<name>A0AAJ4WDP1_9GAMM</name>
<dbReference type="InterPro" id="IPR023753">
    <property type="entry name" value="FAD/NAD-binding_dom"/>
</dbReference>
<accession>A0AAJ4WDP1</accession>
<sequence length="423" mass="45748">MNQTLFSSVSKKHCQILIVGAGPAGMSAAKAAAESGQKVIMIDDNPVPGGQIWRDGANVTLPPLAVKYRQHLAALSNVEILSGSKIIAPGGSQSVIYENMSGCGEIYYQSLIICSGAREILLPFPGWTLPGVIGAGGLQAMIKGGLQLQNQRIVIAGSGPLLLAVATSVNQAGGNIAGLFEQTSWRALFSFAFTLWHWPTKFYQALTSFNSAYRANSYVLEALGDKQIEAVRIQQGTTEKIIPCDRLACGFGLEPNTDLGQLLGCRLESRALAVDERQQSSVENIYAAGECSGIGGGELSLVEGAIAGYSATQQYQRAEELIKQRQKWQHFANKIIQTFPLRDELKTLARPDTLICRCEDVPFSMLEPHTNWRQAKLNSRCGMGACQGKICATAAYHLLGWQTPPPRIPLSPVRVQSLTNEEK</sequence>
<dbReference type="PANTHER" id="PTHR42949">
    <property type="entry name" value="ANAEROBIC GLYCEROL-3-PHOSPHATE DEHYDROGENASE SUBUNIT B"/>
    <property type="match status" value="1"/>
</dbReference>
<evidence type="ECO:0000259" key="2">
    <source>
        <dbReference type="Pfam" id="PF07992"/>
    </source>
</evidence>
<dbReference type="AlphaFoldDB" id="A0AAJ4WDP1"/>
<comment type="caution">
    <text evidence="3">The sequence shown here is derived from an EMBL/GenBank/DDBJ whole genome shotgun (WGS) entry which is preliminary data.</text>
</comment>
<gene>
    <name evidence="3" type="ORF">SAMN02745723_11930</name>
</gene>
<proteinExistence type="predicted"/>
<dbReference type="Gene3D" id="3.50.50.60">
    <property type="entry name" value="FAD/NAD(P)-binding domain"/>
    <property type="match status" value="2"/>
</dbReference>
<evidence type="ECO:0000313" key="3">
    <source>
        <dbReference type="EMBL" id="SFD45414.1"/>
    </source>
</evidence>
<dbReference type="InterPro" id="IPR041854">
    <property type="entry name" value="BFD-like_2Fe2S-bd_dom_sf"/>
</dbReference>